<feature type="domain" description="DUF6017" evidence="1">
    <location>
        <begin position="2"/>
        <end position="72"/>
    </location>
</feature>
<reference evidence="2 3" key="1">
    <citation type="submission" date="2018-05" db="EMBL/GenBank/DDBJ databases">
        <title>Genomic Encyclopedia of Type Strains, Phase IV (KMG-IV): sequencing the most valuable type-strain genomes for metagenomic binning, comparative biology and taxonomic classification.</title>
        <authorList>
            <person name="Goeker M."/>
        </authorList>
    </citation>
    <scope>NUCLEOTIDE SEQUENCE [LARGE SCALE GENOMIC DNA]</scope>
    <source>
        <strain evidence="2 3">DSM 28816</strain>
    </source>
</reference>
<dbReference type="EMBL" id="QICS01000003">
    <property type="protein sequence ID" value="PXV91551.1"/>
    <property type="molecule type" value="Genomic_DNA"/>
</dbReference>
<evidence type="ECO:0000259" key="1">
    <source>
        <dbReference type="Pfam" id="PF19481"/>
    </source>
</evidence>
<organism evidence="2 3">
    <name type="scientific">Lachnotalea glycerini</name>
    <dbReference type="NCBI Taxonomy" id="1763509"/>
    <lineage>
        <taxon>Bacteria</taxon>
        <taxon>Bacillati</taxon>
        <taxon>Bacillota</taxon>
        <taxon>Clostridia</taxon>
        <taxon>Lachnospirales</taxon>
        <taxon>Lachnospiraceae</taxon>
        <taxon>Lachnotalea</taxon>
    </lineage>
</organism>
<gene>
    <name evidence="2" type="ORF">C8E03_103108</name>
</gene>
<dbReference type="Pfam" id="PF19481">
    <property type="entry name" value="DUF6017"/>
    <property type="match status" value="1"/>
</dbReference>
<comment type="caution">
    <text evidence="2">The sequence shown here is derived from an EMBL/GenBank/DDBJ whole genome shotgun (WGS) entry which is preliminary data.</text>
</comment>
<evidence type="ECO:0000313" key="3">
    <source>
        <dbReference type="Proteomes" id="UP000247523"/>
    </source>
</evidence>
<accession>A0A318ET34</accession>
<sequence length="84" mass="10057">MVYSEINKKNMEMDVLDEWYSIDGELLDDVYDLLLETVLCEGDSIVIARYEYLVQLLRIAIINVDIFRHIMYNLFGENIHLKRR</sequence>
<dbReference type="AlphaFoldDB" id="A0A318ET34"/>
<proteinExistence type="predicted"/>
<protein>
    <recommendedName>
        <fullName evidence="1">DUF6017 domain-containing protein</fullName>
    </recommendedName>
</protein>
<name>A0A318ET34_9FIRM</name>
<dbReference type="Proteomes" id="UP000247523">
    <property type="component" value="Unassembled WGS sequence"/>
</dbReference>
<evidence type="ECO:0000313" key="2">
    <source>
        <dbReference type="EMBL" id="PXV91551.1"/>
    </source>
</evidence>
<dbReference type="InterPro" id="IPR046059">
    <property type="entry name" value="DUF6017"/>
</dbReference>